<dbReference type="InterPro" id="IPR036565">
    <property type="entry name" value="Mur-like_cat_sf"/>
</dbReference>
<name>A0ABT5VC87_9BACI</name>
<evidence type="ECO:0000256" key="11">
    <source>
        <dbReference type="RuleBase" id="RU004136"/>
    </source>
</evidence>
<comment type="subcellular location">
    <subcellularLocation>
        <location evidence="10 11">Cytoplasm</location>
    </subcellularLocation>
</comment>
<evidence type="ECO:0000256" key="8">
    <source>
        <dbReference type="ARBA" id="ARBA00023306"/>
    </source>
</evidence>
<dbReference type="GO" id="GO:0016874">
    <property type="term" value="F:ligase activity"/>
    <property type="evidence" value="ECO:0007669"/>
    <property type="project" value="UniProtKB-KW"/>
</dbReference>
<accession>A0ABT5VC87</accession>
<dbReference type="Gene3D" id="3.40.1190.10">
    <property type="entry name" value="Mur-like, catalytic domain"/>
    <property type="match status" value="1"/>
</dbReference>
<evidence type="ECO:0000256" key="2">
    <source>
        <dbReference type="ARBA" id="ARBA00022598"/>
    </source>
</evidence>
<evidence type="ECO:0000259" key="12">
    <source>
        <dbReference type="Pfam" id="PF01225"/>
    </source>
</evidence>
<keyword evidence="6 10" id="KW-0133">Cell shape</keyword>
<organism evidence="15 16">
    <name type="scientific">Alkalihalobacterium chitinilyticum</name>
    <dbReference type="NCBI Taxonomy" id="2980103"/>
    <lineage>
        <taxon>Bacteria</taxon>
        <taxon>Bacillati</taxon>
        <taxon>Bacillota</taxon>
        <taxon>Bacilli</taxon>
        <taxon>Bacillales</taxon>
        <taxon>Bacillaceae</taxon>
        <taxon>Alkalihalobacterium</taxon>
    </lineage>
</organism>
<dbReference type="InterPro" id="IPR013221">
    <property type="entry name" value="Mur_ligase_cen"/>
</dbReference>
<keyword evidence="2 10" id="KW-0436">Ligase</keyword>
<feature type="domain" description="Mur ligase C-terminal" evidence="13">
    <location>
        <begin position="314"/>
        <end position="440"/>
    </location>
</feature>
<evidence type="ECO:0000256" key="7">
    <source>
        <dbReference type="ARBA" id="ARBA00022984"/>
    </source>
</evidence>
<evidence type="ECO:0000259" key="13">
    <source>
        <dbReference type="Pfam" id="PF02875"/>
    </source>
</evidence>
<evidence type="ECO:0000256" key="3">
    <source>
        <dbReference type="ARBA" id="ARBA00022618"/>
    </source>
</evidence>
<protein>
    <recommendedName>
        <fullName evidence="10 11">UDP-N-acetylmuramoyl-tripeptide--D-alanyl-D-alanine ligase</fullName>
        <ecNumber evidence="10 11">6.3.2.10</ecNumber>
    </recommendedName>
    <alternativeName>
        <fullName evidence="10">D-alanyl-D-alanine-adding enzyme</fullName>
    </alternativeName>
</protein>
<dbReference type="Gene3D" id="3.90.190.20">
    <property type="entry name" value="Mur ligase, C-terminal domain"/>
    <property type="match status" value="1"/>
</dbReference>
<evidence type="ECO:0000256" key="9">
    <source>
        <dbReference type="ARBA" id="ARBA00023316"/>
    </source>
</evidence>
<proteinExistence type="inferred from homology"/>
<dbReference type="InterPro" id="IPR035911">
    <property type="entry name" value="MurE/MurF_N"/>
</dbReference>
<dbReference type="PANTHER" id="PTHR43024:SF1">
    <property type="entry name" value="UDP-N-ACETYLMURAMOYL-TRIPEPTIDE--D-ALANYL-D-ALANINE LIGASE"/>
    <property type="match status" value="1"/>
</dbReference>
<dbReference type="Gene3D" id="3.40.1390.10">
    <property type="entry name" value="MurE/MurF, N-terminal domain"/>
    <property type="match status" value="1"/>
</dbReference>
<dbReference type="InterPro" id="IPR004101">
    <property type="entry name" value="Mur_ligase_C"/>
</dbReference>
<evidence type="ECO:0000256" key="1">
    <source>
        <dbReference type="ARBA" id="ARBA00022490"/>
    </source>
</evidence>
<dbReference type="EC" id="6.3.2.10" evidence="10 11"/>
<keyword evidence="4 10" id="KW-0547">Nucleotide-binding</keyword>
<dbReference type="SUPFAM" id="SSF53244">
    <property type="entry name" value="MurD-like peptide ligases, peptide-binding domain"/>
    <property type="match status" value="1"/>
</dbReference>
<keyword evidence="16" id="KW-1185">Reference proteome</keyword>
<dbReference type="Pfam" id="PF01225">
    <property type="entry name" value="Mur_ligase"/>
    <property type="match status" value="1"/>
</dbReference>
<evidence type="ECO:0000256" key="6">
    <source>
        <dbReference type="ARBA" id="ARBA00022960"/>
    </source>
</evidence>
<keyword evidence="3 10" id="KW-0132">Cell division</keyword>
<evidence type="ECO:0000259" key="14">
    <source>
        <dbReference type="Pfam" id="PF08245"/>
    </source>
</evidence>
<comment type="pathway">
    <text evidence="10 11">Cell wall biogenesis; peptidoglycan biosynthesis.</text>
</comment>
<dbReference type="SUPFAM" id="SSF53623">
    <property type="entry name" value="MurD-like peptide ligases, catalytic domain"/>
    <property type="match status" value="1"/>
</dbReference>
<evidence type="ECO:0000256" key="4">
    <source>
        <dbReference type="ARBA" id="ARBA00022741"/>
    </source>
</evidence>
<evidence type="ECO:0000256" key="5">
    <source>
        <dbReference type="ARBA" id="ARBA00022840"/>
    </source>
</evidence>
<dbReference type="NCBIfam" id="TIGR01143">
    <property type="entry name" value="murF"/>
    <property type="match status" value="1"/>
</dbReference>
<dbReference type="PANTHER" id="PTHR43024">
    <property type="entry name" value="UDP-N-ACETYLMURAMOYL-TRIPEPTIDE--D-ALANYL-D-ALANINE LIGASE"/>
    <property type="match status" value="1"/>
</dbReference>
<dbReference type="RefSeq" id="WP_275117681.1">
    <property type="nucleotide sequence ID" value="NZ_JAOTPO010000003.1"/>
</dbReference>
<dbReference type="SUPFAM" id="SSF63418">
    <property type="entry name" value="MurE/MurF N-terminal domain"/>
    <property type="match status" value="1"/>
</dbReference>
<keyword evidence="8 10" id="KW-0131">Cell cycle</keyword>
<feature type="binding site" evidence="10">
    <location>
        <begin position="113"/>
        <end position="119"/>
    </location>
    <ligand>
        <name>ATP</name>
        <dbReference type="ChEBI" id="CHEBI:30616"/>
    </ligand>
</feature>
<dbReference type="InterPro" id="IPR000713">
    <property type="entry name" value="Mur_ligase_N"/>
</dbReference>
<dbReference type="Pfam" id="PF08245">
    <property type="entry name" value="Mur_ligase_M"/>
    <property type="match status" value="1"/>
</dbReference>
<sequence>MKLSGKLVEEISEGVRRQNVNLSFSGVHTDSRQPMVDGLFIPIVGERFDGHGFIHTAIEKGATASLWQKNKAVPESLPEGFQLFYVKETIQGLQQLSKRYLNHINPIVVGVTGSNGKTTTKDILDSVLSTSYKTYKTQGNYNNHIGLPLTILGMESDCELLILEMGMSGFGEIEVLSLIGEPHYAVVTNIGESHIEQLGSREGIAQAKMEIVEGLQESGKVFIDGDEPLLKPFYHNNVITCGFTDTCDSKILNVSTSDYGFRFSLKGEETIYELPLLGRHNIKNAAYAIMVGRELGLSEKSIQTGLKQVNLTGMRLERITGLNGSTIINDAYNASPTSMKAAIEAVKELPGYSKKVLILGDMYELGPDEEELHRSVAAVIEEPITHLFTVGEKGQWILDAFNEKNDHRLIVQSFLYKEDLIASTVRLLDSETVVLIKASRGLQLETITKHLM</sequence>
<dbReference type="EMBL" id="JAOTPO010000003">
    <property type="protein sequence ID" value="MDE5413063.1"/>
    <property type="molecule type" value="Genomic_DNA"/>
</dbReference>
<gene>
    <name evidence="10" type="primary">murF</name>
    <name evidence="15" type="ORF">N7Z68_06670</name>
</gene>
<dbReference type="InterPro" id="IPR005863">
    <property type="entry name" value="UDP-N-AcMur_synth"/>
</dbReference>
<keyword evidence="9 10" id="KW-0961">Cell wall biogenesis/degradation</keyword>
<comment type="similarity">
    <text evidence="10">Belongs to the MurCDEF family. MurF subfamily.</text>
</comment>
<comment type="caution">
    <text evidence="15">The sequence shown here is derived from an EMBL/GenBank/DDBJ whole genome shotgun (WGS) entry which is preliminary data.</text>
</comment>
<dbReference type="Pfam" id="PF02875">
    <property type="entry name" value="Mur_ligase_C"/>
    <property type="match status" value="1"/>
</dbReference>
<dbReference type="InterPro" id="IPR036615">
    <property type="entry name" value="Mur_ligase_C_dom_sf"/>
</dbReference>
<keyword evidence="5 10" id="KW-0067">ATP-binding</keyword>
<feature type="domain" description="Mur ligase central" evidence="14">
    <location>
        <begin position="111"/>
        <end position="291"/>
    </location>
</feature>
<dbReference type="InterPro" id="IPR051046">
    <property type="entry name" value="MurCDEF_CellWall_CoF430Synth"/>
</dbReference>
<evidence type="ECO:0000313" key="15">
    <source>
        <dbReference type="EMBL" id="MDE5413063.1"/>
    </source>
</evidence>
<keyword evidence="7 10" id="KW-0573">Peptidoglycan synthesis</keyword>
<feature type="domain" description="Mur ligase N-terminal catalytic" evidence="12">
    <location>
        <begin position="25"/>
        <end position="96"/>
    </location>
</feature>
<evidence type="ECO:0000313" key="16">
    <source>
        <dbReference type="Proteomes" id="UP001148125"/>
    </source>
</evidence>
<dbReference type="Proteomes" id="UP001148125">
    <property type="component" value="Unassembled WGS sequence"/>
</dbReference>
<reference evidence="15" key="1">
    <citation type="submission" date="2024-05" db="EMBL/GenBank/DDBJ databases">
        <title>Alkalihalobacillus sp. strain MEB203 novel alkaliphilic bacterium from Lonar Lake, India.</title>
        <authorList>
            <person name="Joshi A."/>
            <person name="Thite S."/>
            <person name="Mengade P."/>
        </authorList>
    </citation>
    <scope>NUCLEOTIDE SEQUENCE</scope>
    <source>
        <strain evidence="15">MEB 203</strain>
    </source>
</reference>
<keyword evidence="1 10" id="KW-0963">Cytoplasm</keyword>
<evidence type="ECO:0000256" key="10">
    <source>
        <dbReference type="HAMAP-Rule" id="MF_02019"/>
    </source>
</evidence>
<comment type="catalytic activity">
    <reaction evidence="10 11">
        <text>D-alanyl-D-alanine + UDP-N-acetyl-alpha-D-muramoyl-L-alanyl-gamma-D-glutamyl-meso-2,6-diaminopimelate + ATP = UDP-N-acetyl-alpha-D-muramoyl-L-alanyl-gamma-D-glutamyl-meso-2,6-diaminopimeloyl-D-alanyl-D-alanine + ADP + phosphate + H(+)</text>
        <dbReference type="Rhea" id="RHEA:28374"/>
        <dbReference type="ChEBI" id="CHEBI:15378"/>
        <dbReference type="ChEBI" id="CHEBI:30616"/>
        <dbReference type="ChEBI" id="CHEBI:43474"/>
        <dbReference type="ChEBI" id="CHEBI:57822"/>
        <dbReference type="ChEBI" id="CHEBI:61386"/>
        <dbReference type="ChEBI" id="CHEBI:83905"/>
        <dbReference type="ChEBI" id="CHEBI:456216"/>
        <dbReference type="EC" id="6.3.2.10"/>
    </reaction>
</comment>
<dbReference type="HAMAP" id="MF_02019">
    <property type="entry name" value="MurF"/>
    <property type="match status" value="1"/>
</dbReference>
<comment type="function">
    <text evidence="10 11">Involved in cell wall formation. Catalyzes the final step in the synthesis of UDP-N-acetylmuramoyl-pentapeptide, the precursor of murein.</text>
</comment>